<keyword evidence="3" id="KW-1185">Reference proteome</keyword>
<name>A0A830FUQ3_9EURY</name>
<organism evidence="1 3">
    <name type="scientific">Halarchaeum rubridurum</name>
    <dbReference type="NCBI Taxonomy" id="489911"/>
    <lineage>
        <taxon>Archaea</taxon>
        <taxon>Methanobacteriati</taxon>
        <taxon>Methanobacteriota</taxon>
        <taxon>Stenosarchaea group</taxon>
        <taxon>Halobacteria</taxon>
        <taxon>Halobacteriales</taxon>
        <taxon>Halobacteriaceae</taxon>
    </lineage>
</organism>
<sequence length="119" mass="13260">MSEEFDTRVTGEDVVRDDDRDVARLKTKHYGGRHRYWVVIDVDDGSASFSRVSPILPDGRNAKATKKIDLFDTTEVKLADVEKVCALLAAAGEYARDVHDLDVNRALWLDGSHAEIGSK</sequence>
<dbReference type="RefSeq" id="WP_188871052.1">
    <property type="nucleotide sequence ID" value="NZ_BMOO01000003.1"/>
</dbReference>
<evidence type="ECO:0000313" key="1">
    <source>
        <dbReference type="EMBL" id="GGM64066.1"/>
    </source>
</evidence>
<dbReference type="Proteomes" id="UP000765891">
    <property type="component" value="Unassembled WGS sequence"/>
</dbReference>
<dbReference type="AlphaFoldDB" id="A0A830FUQ3"/>
<protein>
    <submittedName>
        <fullName evidence="1">Uncharacterized protein</fullName>
    </submittedName>
</protein>
<proteinExistence type="predicted"/>
<reference evidence="2" key="3">
    <citation type="submission" date="2021-03" db="EMBL/GenBank/DDBJ databases">
        <title>Genomic Encyclopedia of Type Strains, Phase IV (KMG-IV): sequencing the most valuable type-strain genomes for metagenomic binning, comparative biology and taxonomic classification.</title>
        <authorList>
            <person name="Goeker M."/>
        </authorList>
    </citation>
    <scope>NUCLEOTIDE SEQUENCE</scope>
    <source>
        <strain evidence="2">DSM 22443</strain>
    </source>
</reference>
<evidence type="ECO:0000313" key="3">
    <source>
        <dbReference type="Proteomes" id="UP000614609"/>
    </source>
</evidence>
<reference evidence="1" key="1">
    <citation type="journal article" date="2014" name="Int. J. Syst. Evol. Microbiol.">
        <title>Complete genome sequence of Corynebacterium casei LMG S-19264T (=DSM 44701T), isolated from a smear-ripened cheese.</title>
        <authorList>
            <consortium name="US DOE Joint Genome Institute (JGI-PGF)"/>
            <person name="Walter F."/>
            <person name="Albersmeier A."/>
            <person name="Kalinowski J."/>
            <person name="Ruckert C."/>
        </authorList>
    </citation>
    <scope>NUCLEOTIDE SEQUENCE</scope>
    <source>
        <strain evidence="1">JCM 16108</strain>
    </source>
</reference>
<accession>A0A830FUQ3</accession>
<reference evidence="1" key="2">
    <citation type="submission" date="2020-09" db="EMBL/GenBank/DDBJ databases">
        <authorList>
            <person name="Sun Q."/>
            <person name="Ohkuma M."/>
        </authorList>
    </citation>
    <scope>NUCLEOTIDE SEQUENCE</scope>
    <source>
        <strain evidence="1">JCM 16108</strain>
    </source>
</reference>
<dbReference type="EMBL" id="JAGGKO010000001">
    <property type="protein sequence ID" value="MBP1953597.1"/>
    <property type="molecule type" value="Genomic_DNA"/>
</dbReference>
<dbReference type="Proteomes" id="UP000614609">
    <property type="component" value="Unassembled WGS sequence"/>
</dbReference>
<evidence type="ECO:0000313" key="2">
    <source>
        <dbReference type="EMBL" id="MBP1953597.1"/>
    </source>
</evidence>
<comment type="caution">
    <text evidence="1">The sequence shown here is derived from an EMBL/GenBank/DDBJ whole genome shotgun (WGS) entry which is preliminary data.</text>
</comment>
<dbReference type="EMBL" id="BMOO01000003">
    <property type="protein sequence ID" value="GGM64066.1"/>
    <property type="molecule type" value="Genomic_DNA"/>
</dbReference>
<gene>
    <name evidence="1" type="ORF">GCM10009017_12660</name>
    <name evidence="2" type="ORF">J2752_000478</name>
</gene>